<reference evidence="2" key="1">
    <citation type="submission" date="2011-07" db="EMBL/GenBank/DDBJ databases">
        <title>Complete genome sequence of Acetobacterium woodii.</title>
        <authorList>
            <person name="Poehlein A."/>
            <person name="Schmidt S."/>
            <person name="Kaster A.-K."/>
            <person name="Goenrich M."/>
            <person name="Vollmers J."/>
            <person name="Thuermer A."/>
            <person name="Gottschalk G."/>
            <person name="Thauer R.K."/>
            <person name="Daniel R."/>
            <person name="Mueller V."/>
        </authorList>
    </citation>
    <scope>NUCLEOTIDE SEQUENCE [LARGE SCALE GENOMIC DNA]</scope>
    <source>
        <strain evidence="2">ATCC 29683 / DSM 1030 / JCM 2381 / KCTC 1655 / WB1</strain>
    </source>
</reference>
<keyword evidence="2" id="KW-1185">Reference proteome</keyword>
<dbReference type="EMBL" id="CP002987">
    <property type="protein sequence ID" value="AFA48282.1"/>
    <property type="molecule type" value="Genomic_DNA"/>
</dbReference>
<dbReference type="HOGENOM" id="CLU_097790_2_0_9"/>
<dbReference type="KEGG" id="awo:Awo_c15000"/>
<accession>H6LFZ4</accession>
<dbReference type="RefSeq" id="WP_014355885.1">
    <property type="nucleotide sequence ID" value="NC_016894.1"/>
</dbReference>
<proteinExistence type="predicted"/>
<sequence>MLREKIIAAIEAVGFDEYREIEATELIFSEDVFASCKANTCGNYGKNHSCPPLSGDMQKNRNRFTAYKQAIILNKIMFLGNYYEKMEACGHTVAHLLNCLRESLSDEPVLIAGPGGCDHCDPCAAKTDEPCHFPDQKRYSMEGSGMDIVTLSRRLNMTYNGGDKKVGFFMVVMY</sequence>
<dbReference type="InterPro" id="IPR019271">
    <property type="entry name" value="DUF2284_metal-binding"/>
</dbReference>
<protein>
    <recommendedName>
        <fullName evidence="3">Metal-binding protein</fullName>
    </recommendedName>
</protein>
<dbReference type="eggNOG" id="COG5423">
    <property type="taxonomic scope" value="Bacteria"/>
</dbReference>
<evidence type="ECO:0008006" key="3">
    <source>
        <dbReference type="Google" id="ProtNLM"/>
    </source>
</evidence>
<dbReference type="OrthoDB" id="5420534at2"/>
<dbReference type="Proteomes" id="UP000007177">
    <property type="component" value="Chromosome"/>
</dbReference>
<evidence type="ECO:0000313" key="2">
    <source>
        <dbReference type="Proteomes" id="UP000007177"/>
    </source>
</evidence>
<dbReference type="AlphaFoldDB" id="H6LFZ4"/>
<evidence type="ECO:0000313" key="1">
    <source>
        <dbReference type="EMBL" id="AFA48282.1"/>
    </source>
</evidence>
<dbReference type="Pfam" id="PF10050">
    <property type="entry name" value="DUF2284"/>
    <property type="match status" value="1"/>
</dbReference>
<dbReference type="STRING" id="931626.Awo_c15000"/>
<name>H6LFZ4_ACEWD</name>
<reference evidence="1 2" key="2">
    <citation type="journal article" date="2012" name="PLoS ONE">
        <title>An ancient pathway combining carbon dioxide fixation with the generation and utilization of a sodium ion gradient for ATP synthesis.</title>
        <authorList>
            <person name="Poehlein A."/>
            <person name="Schmidt S."/>
            <person name="Kaster A.K."/>
            <person name="Goenrich M."/>
            <person name="Vollmers J."/>
            <person name="Thurmer A."/>
            <person name="Bertsch J."/>
            <person name="Schuchmann K."/>
            <person name="Voigt B."/>
            <person name="Hecker M."/>
            <person name="Daniel R."/>
            <person name="Thauer R.K."/>
            <person name="Gottschalk G."/>
            <person name="Muller V."/>
        </authorList>
    </citation>
    <scope>NUCLEOTIDE SEQUENCE [LARGE SCALE GENOMIC DNA]</scope>
    <source>
        <strain evidence="2">ATCC 29683 / DSM 1030 / JCM 2381 / KCTC 1655 / WB1</strain>
    </source>
</reference>
<gene>
    <name evidence="1" type="ordered locus">Awo_c15000</name>
</gene>
<organism evidence="1 2">
    <name type="scientific">Acetobacterium woodii (strain ATCC 29683 / DSM 1030 / JCM 2381 / KCTC 1655 / WB1)</name>
    <dbReference type="NCBI Taxonomy" id="931626"/>
    <lineage>
        <taxon>Bacteria</taxon>
        <taxon>Bacillati</taxon>
        <taxon>Bacillota</taxon>
        <taxon>Clostridia</taxon>
        <taxon>Eubacteriales</taxon>
        <taxon>Eubacteriaceae</taxon>
        <taxon>Acetobacterium</taxon>
    </lineage>
</organism>